<evidence type="ECO:0000313" key="6">
    <source>
        <dbReference type="Proteomes" id="UP001157126"/>
    </source>
</evidence>
<comment type="caution">
    <text evidence="5">The sequence shown here is derived from an EMBL/GenBank/DDBJ whole genome shotgun (WGS) entry which is preliminary data.</text>
</comment>
<dbReference type="Proteomes" id="UP001157126">
    <property type="component" value="Unassembled WGS sequence"/>
</dbReference>
<feature type="binding site" evidence="3">
    <location>
        <begin position="90"/>
        <end position="97"/>
    </location>
    <ligand>
        <name>ATP</name>
        <dbReference type="ChEBI" id="CHEBI:30616"/>
    </ligand>
</feature>
<dbReference type="InterPro" id="IPR002543">
    <property type="entry name" value="FtsK_dom"/>
</dbReference>
<evidence type="ECO:0000256" key="3">
    <source>
        <dbReference type="PROSITE-ProRule" id="PRU00289"/>
    </source>
</evidence>
<keyword evidence="2 3" id="KW-0067">ATP-binding</keyword>
<keyword evidence="1 3" id="KW-0547">Nucleotide-binding</keyword>
<evidence type="ECO:0000256" key="2">
    <source>
        <dbReference type="ARBA" id="ARBA00022840"/>
    </source>
</evidence>
<dbReference type="InterPro" id="IPR003593">
    <property type="entry name" value="AAA+_ATPase"/>
</dbReference>
<proteinExistence type="predicted"/>
<dbReference type="EMBL" id="BSUO01000001">
    <property type="protein sequence ID" value="GMA40815.1"/>
    <property type="molecule type" value="Genomic_DNA"/>
</dbReference>
<dbReference type="PANTHER" id="PTHR22683:SF41">
    <property type="entry name" value="DNA TRANSLOCASE FTSK"/>
    <property type="match status" value="1"/>
</dbReference>
<gene>
    <name evidence="5" type="ORF">GCM10025883_28600</name>
</gene>
<evidence type="ECO:0000313" key="5">
    <source>
        <dbReference type="EMBL" id="GMA40815.1"/>
    </source>
</evidence>
<dbReference type="PANTHER" id="PTHR22683">
    <property type="entry name" value="SPORULATION PROTEIN RELATED"/>
    <property type="match status" value="1"/>
</dbReference>
<sequence>MLPGQTVSSFGSVSEGLATSFRAQSCRVRSVPRRPQDVDLRVVRRDPLAAVVAPPEPAESLDLHALHVGRDELCRPATMPVLYASTLLAGEPGAGKSSAIWSYLLAMAPGIRAGLVQVWAIDAKGGMELSMGQPLFRRAAFGEGAEGAAWQADIADLLDEAVQVMQRRQAVLRGVSRKHVPTTAEPLIVVLIDELAAITSYITDNALKKRINAALSLLLSQGRAPGVSVIAATQDPRKEVVQMRDLFTHRIAFRTAEADTGDLILGDGARARGALTAAIPTSTPGVAYLVADGEPEPVRFRFFFMVDADIRRLVERVRRPRLVVSSEEPYRPGDAA</sequence>
<accession>A0ABQ6ITW3</accession>
<protein>
    <recommendedName>
        <fullName evidence="4">FtsK domain-containing protein</fullName>
    </recommendedName>
</protein>
<reference evidence="6" key="1">
    <citation type="journal article" date="2019" name="Int. J. Syst. Evol. Microbiol.">
        <title>The Global Catalogue of Microorganisms (GCM) 10K type strain sequencing project: providing services to taxonomists for standard genome sequencing and annotation.</title>
        <authorList>
            <consortium name="The Broad Institute Genomics Platform"/>
            <consortium name="The Broad Institute Genome Sequencing Center for Infectious Disease"/>
            <person name="Wu L."/>
            <person name="Ma J."/>
        </authorList>
    </citation>
    <scope>NUCLEOTIDE SEQUENCE [LARGE SCALE GENOMIC DNA]</scope>
    <source>
        <strain evidence="6">NBRC 113072</strain>
    </source>
</reference>
<dbReference type="InterPro" id="IPR027417">
    <property type="entry name" value="P-loop_NTPase"/>
</dbReference>
<dbReference type="InterPro" id="IPR050206">
    <property type="entry name" value="FtsK/SpoIIIE/SftA"/>
</dbReference>
<dbReference type="Pfam" id="PF01580">
    <property type="entry name" value="FtsK_SpoIIIE"/>
    <property type="match status" value="1"/>
</dbReference>
<dbReference type="PROSITE" id="PS50901">
    <property type="entry name" value="FTSK"/>
    <property type="match status" value="1"/>
</dbReference>
<feature type="domain" description="FtsK" evidence="4">
    <location>
        <begin position="55"/>
        <end position="262"/>
    </location>
</feature>
<keyword evidence="6" id="KW-1185">Reference proteome</keyword>
<organism evidence="5 6">
    <name type="scientific">Mobilicoccus caccae</name>
    <dbReference type="NCBI Taxonomy" id="1859295"/>
    <lineage>
        <taxon>Bacteria</taxon>
        <taxon>Bacillati</taxon>
        <taxon>Actinomycetota</taxon>
        <taxon>Actinomycetes</taxon>
        <taxon>Micrococcales</taxon>
        <taxon>Dermatophilaceae</taxon>
        <taxon>Mobilicoccus</taxon>
    </lineage>
</organism>
<name>A0ABQ6ITW3_9MICO</name>
<evidence type="ECO:0000256" key="1">
    <source>
        <dbReference type="ARBA" id="ARBA00022741"/>
    </source>
</evidence>
<evidence type="ECO:0000259" key="4">
    <source>
        <dbReference type="PROSITE" id="PS50901"/>
    </source>
</evidence>
<dbReference type="SUPFAM" id="SSF52540">
    <property type="entry name" value="P-loop containing nucleoside triphosphate hydrolases"/>
    <property type="match status" value="1"/>
</dbReference>
<dbReference type="Gene3D" id="3.40.50.300">
    <property type="entry name" value="P-loop containing nucleotide triphosphate hydrolases"/>
    <property type="match status" value="1"/>
</dbReference>
<dbReference type="SMART" id="SM00382">
    <property type="entry name" value="AAA"/>
    <property type="match status" value="1"/>
</dbReference>